<keyword evidence="2" id="KW-1185">Reference proteome</keyword>
<dbReference type="OrthoDB" id="286906at2759"/>
<comment type="caution">
    <text evidence="1">The sequence shown here is derived from an EMBL/GenBank/DDBJ whole genome shotgun (WGS) entry which is preliminary data.</text>
</comment>
<accession>A0A8S1YDL0</accession>
<dbReference type="AlphaFoldDB" id="A0A8S1YDL0"/>
<reference evidence="1" key="1">
    <citation type="submission" date="2021-01" db="EMBL/GenBank/DDBJ databases">
        <authorList>
            <consortium name="Genoscope - CEA"/>
            <person name="William W."/>
        </authorList>
    </citation>
    <scope>NUCLEOTIDE SEQUENCE</scope>
</reference>
<protein>
    <submittedName>
        <fullName evidence="1">Uncharacterized protein</fullName>
    </submittedName>
</protein>
<dbReference type="EMBL" id="CAJJDO010000163">
    <property type="protein sequence ID" value="CAD8211463.1"/>
    <property type="molecule type" value="Genomic_DNA"/>
</dbReference>
<organism evidence="1 2">
    <name type="scientific">Paramecium pentaurelia</name>
    <dbReference type="NCBI Taxonomy" id="43138"/>
    <lineage>
        <taxon>Eukaryota</taxon>
        <taxon>Sar</taxon>
        <taxon>Alveolata</taxon>
        <taxon>Ciliophora</taxon>
        <taxon>Intramacronucleata</taxon>
        <taxon>Oligohymenophorea</taxon>
        <taxon>Peniculida</taxon>
        <taxon>Parameciidae</taxon>
        <taxon>Paramecium</taxon>
    </lineage>
</organism>
<evidence type="ECO:0000313" key="2">
    <source>
        <dbReference type="Proteomes" id="UP000689195"/>
    </source>
</evidence>
<dbReference type="Proteomes" id="UP000689195">
    <property type="component" value="Unassembled WGS sequence"/>
</dbReference>
<gene>
    <name evidence="1" type="ORF">PPENT_87.1.T1630098</name>
</gene>
<sequence>MKQQFIFNLSLQNVKFVIYLLSLECYLQDIFRYKQYFRSCEVAKYLQNSQFLPQTSSCIACVKNSYDCTSCIEINQTVINFKCFCNDGSYIDGSNQCQFCQAPFSKCENNGNYCTDYVLTFTLNQNSQQKFESLYGYFQIFKFMQLINGMKITVYHVLIVINSKYSFLFVCKTGWILDTDDITCIKCQLPCLDCVDTINKCVTCKDTIHQQTESCQSES</sequence>
<proteinExistence type="predicted"/>
<name>A0A8S1YDL0_9CILI</name>
<evidence type="ECO:0000313" key="1">
    <source>
        <dbReference type="EMBL" id="CAD8211463.1"/>
    </source>
</evidence>